<dbReference type="RefSeq" id="WP_068364248.1">
    <property type="nucleotide sequence ID" value="NZ_JAIMBW010000001.1"/>
</dbReference>
<keyword evidence="3" id="KW-1185">Reference proteome</keyword>
<dbReference type="GO" id="GO:0005509">
    <property type="term" value="F:calcium ion binding"/>
    <property type="evidence" value="ECO:0007669"/>
    <property type="project" value="InterPro"/>
</dbReference>
<evidence type="ECO:0000259" key="1">
    <source>
        <dbReference type="PROSITE" id="PS50222"/>
    </source>
</evidence>
<protein>
    <recommendedName>
        <fullName evidence="1">EF-hand domain-containing protein</fullName>
    </recommendedName>
</protein>
<dbReference type="Pfam" id="PF13202">
    <property type="entry name" value="EF-hand_5"/>
    <property type="match status" value="1"/>
</dbReference>
<evidence type="ECO:0000313" key="2">
    <source>
        <dbReference type="EMBL" id="QXL88474.1"/>
    </source>
</evidence>
<reference evidence="2 3" key="1">
    <citation type="submission" date="2021-07" db="EMBL/GenBank/DDBJ databases">
        <title>Karlodiniumbacter phycospheric gen. nov., sp. nov., a phycosphere bacterium isolated from karlodinium veneficum.</title>
        <authorList>
            <person name="Peng Y."/>
            <person name="Jiang L."/>
            <person name="Lee J."/>
        </authorList>
    </citation>
    <scope>NUCLEOTIDE SEQUENCE</scope>
    <source>
        <strain evidence="2 3">N5</strain>
    </source>
</reference>
<organism evidence="2">
    <name type="scientific">Gymnodinialimonas phycosphaerae</name>
    <dbReference type="NCBI Taxonomy" id="2841589"/>
    <lineage>
        <taxon>Bacteria</taxon>
        <taxon>Pseudomonadati</taxon>
        <taxon>Pseudomonadota</taxon>
        <taxon>Alphaproteobacteria</taxon>
        <taxon>Rhodobacterales</taxon>
        <taxon>Paracoccaceae</taxon>
        <taxon>Gymnodinialimonas</taxon>
    </lineage>
</organism>
<dbReference type="InterPro" id="IPR002048">
    <property type="entry name" value="EF_hand_dom"/>
</dbReference>
<name>A0A975TXH8_9RHOB</name>
<dbReference type="Gene3D" id="1.10.238.10">
    <property type="entry name" value="EF-hand"/>
    <property type="match status" value="1"/>
</dbReference>
<dbReference type="EMBL" id="CP078073">
    <property type="protein sequence ID" value="QXL88474.1"/>
    <property type="molecule type" value="Genomic_DNA"/>
</dbReference>
<dbReference type="PROSITE" id="PS00018">
    <property type="entry name" value="EF_HAND_1"/>
    <property type="match status" value="2"/>
</dbReference>
<dbReference type="AlphaFoldDB" id="A0A975TXH8"/>
<dbReference type="PROSITE" id="PS50222">
    <property type="entry name" value="EF_HAND_2"/>
    <property type="match status" value="1"/>
</dbReference>
<dbReference type="SUPFAM" id="SSF47473">
    <property type="entry name" value="EF-hand"/>
    <property type="match status" value="1"/>
</dbReference>
<accession>A0A975TXH8</accession>
<dbReference type="InterPro" id="IPR018247">
    <property type="entry name" value="EF_Hand_1_Ca_BS"/>
</dbReference>
<proteinExistence type="predicted"/>
<evidence type="ECO:0000313" key="3">
    <source>
        <dbReference type="Proteomes" id="UP000693972"/>
    </source>
</evidence>
<gene>
    <name evidence="2" type="ORF">KUL25_02815</name>
</gene>
<dbReference type="Proteomes" id="UP000693972">
    <property type="component" value="Unassembled WGS sequence"/>
</dbReference>
<sequence>MRSQFDKPRLGAITAATAFAVLVGGASLAMGQAETIDADGDGMVSFAELLVLMPALSEAEYQALDADADGLLSGDEIGAAQEAGLIPAS</sequence>
<dbReference type="InterPro" id="IPR011992">
    <property type="entry name" value="EF-hand-dom_pair"/>
</dbReference>
<dbReference type="EMBL" id="JAIMBW010000001">
    <property type="protein sequence ID" value="MBY4891693.1"/>
    <property type="molecule type" value="Genomic_DNA"/>
</dbReference>
<feature type="domain" description="EF-hand" evidence="1">
    <location>
        <begin position="34"/>
        <end position="59"/>
    </location>
</feature>